<sequence>MCRNGHITNSLKADKIQLAGFAPLHIIANQILPFN</sequence>
<comment type="caution">
    <text evidence="1">The sequence shown here is derived from an EMBL/GenBank/DDBJ whole genome shotgun (WGS) entry which is preliminary data.</text>
</comment>
<evidence type="ECO:0000313" key="2">
    <source>
        <dbReference type="Proteomes" id="UP000253506"/>
    </source>
</evidence>
<dbReference type="AlphaFoldDB" id="A0A369A2K2"/>
<organism evidence="1 2">
    <name type="scientific">Marinomonas foliarum</name>
    <dbReference type="NCBI Taxonomy" id="491950"/>
    <lineage>
        <taxon>Bacteria</taxon>
        <taxon>Pseudomonadati</taxon>
        <taxon>Pseudomonadota</taxon>
        <taxon>Gammaproteobacteria</taxon>
        <taxon>Oceanospirillales</taxon>
        <taxon>Oceanospirillaceae</taxon>
        <taxon>Marinomonas</taxon>
    </lineage>
</organism>
<name>A0A369A2K2_9GAMM</name>
<protein>
    <submittedName>
        <fullName evidence="1">Uncharacterized protein</fullName>
    </submittedName>
</protein>
<proteinExistence type="predicted"/>
<evidence type="ECO:0000313" key="1">
    <source>
        <dbReference type="EMBL" id="RCX03550.1"/>
    </source>
</evidence>
<gene>
    <name evidence="1" type="ORF">DFP77_11288</name>
</gene>
<reference evidence="1 2" key="1">
    <citation type="submission" date="2018-07" db="EMBL/GenBank/DDBJ databases">
        <title>Genomic Encyclopedia of Type Strains, Phase III (KMG-III): the genomes of soil and plant-associated and newly described type strains.</title>
        <authorList>
            <person name="Whitman W."/>
        </authorList>
    </citation>
    <scope>NUCLEOTIDE SEQUENCE [LARGE SCALE GENOMIC DNA]</scope>
    <source>
        <strain evidence="1 2">CECT 7731</strain>
    </source>
</reference>
<accession>A0A369A2K2</accession>
<dbReference type="EMBL" id="QPJQ01000012">
    <property type="protein sequence ID" value="RCX03550.1"/>
    <property type="molecule type" value="Genomic_DNA"/>
</dbReference>
<dbReference type="Proteomes" id="UP000253506">
    <property type="component" value="Unassembled WGS sequence"/>
</dbReference>